<dbReference type="PROSITE" id="PS51257">
    <property type="entry name" value="PROKAR_LIPOPROTEIN"/>
    <property type="match status" value="1"/>
</dbReference>
<feature type="transmembrane region" description="Helical" evidence="1">
    <location>
        <begin position="20"/>
        <end position="37"/>
    </location>
</feature>
<reference evidence="2" key="2">
    <citation type="submission" date="2011-01" db="EMBL/GenBank/DDBJ databases">
        <title>The Non-contiguous Finished genome of Clostridium papyrosolvens.</title>
        <authorList>
            <person name="Lucas S."/>
            <person name="Copeland A."/>
            <person name="Lapidus A."/>
            <person name="Cheng J.-F."/>
            <person name="Goodwin L."/>
            <person name="Pitluck S."/>
            <person name="Misra M."/>
            <person name="Chertkov O."/>
            <person name="Detter J.C."/>
            <person name="Han C."/>
            <person name="Tapia R."/>
            <person name="Land M."/>
            <person name="Hauser L."/>
            <person name="Kyrpides N."/>
            <person name="Ivanova N."/>
            <person name="Pagani I."/>
            <person name="Mouttaki H."/>
            <person name="He Z."/>
            <person name="Zhou J."/>
            <person name="Hemme C.L."/>
            <person name="Woyke T."/>
        </authorList>
    </citation>
    <scope>NUCLEOTIDE SEQUENCE [LARGE SCALE GENOMIC DNA]</scope>
    <source>
        <strain evidence="2">DSM 2782</strain>
    </source>
</reference>
<evidence type="ECO:0000313" key="2">
    <source>
        <dbReference type="EMBL" id="EGD45991.1"/>
    </source>
</evidence>
<dbReference type="AlphaFoldDB" id="F1TI56"/>
<accession>F1TI56</accession>
<proteinExistence type="predicted"/>
<comment type="caution">
    <text evidence="2">The sequence shown here is derived from an EMBL/GenBank/DDBJ whole genome shotgun (WGS) entry which is preliminary data.</text>
</comment>
<keyword evidence="1" id="KW-0472">Membrane</keyword>
<evidence type="ECO:0000313" key="3">
    <source>
        <dbReference type="Proteomes" id="UP000003860"/>
    </source>
</evidence>
<dbReference type="OrthoDB" id="1852297at2"/>
<dbReference type="RefSeq" id="WP_004622278.1">
    <property type="nucleotide sequence ID" value="NZ_ACXX02000018.1"/>
</dbReference>
<keyword evidence="1" id="KW-1133">Transmembrane helix</keyword>
<sequence>MRLKTASKYIFSEMKNTVLIFYLIIVTLIIFFACVTSENDSSFNGIEMTSAIFLFIVGLNSFRKNYLFLMSNGVPRKTQFKSFFLAVIPVTAGMTVINMAFTAVFNKIINYNTLYGMIYQDKTQSSGDIVISFLWNVTLYTCAITLGYFITLAYYRMNKIQKICVSIGVPVFFAMVLPYILQNFCSAATVKWLYNGLRAMFGVNTNYGPISAAGIFLVTTLLLSGLSYLLIRKAPVKEG</sequence>
<keyword evidence="3" id="KW-1185">Reference proteome</keyword>
<gene>
    <name evidence="2" type="ORF">Cpap_0596</name>
</gene>
<evidence type="ECO:0000256" key="1">
    <source>
        <dbReference type="SAM" id="Phobius"/>
    </source>
</evidence>
<dbReference type="STRING" id="588581.Cpap_0596"/>
<reference evidence="2" key="1">
    <citation type="submission" date="2009-07" db="EMBL/GenBank/DDBJ databases">
        <authorList>
            <consortium name="US DOE Joint Genome Institute (JGI-PGF)"/>
            <person name="Lucas S."/>
            <person name="Copeland A."/>
            <person name="Lapidus A."/>
            <person name="Glavina del Rio T."/>
            <person name="Tice H."/>
            <person name="Bruce D."/>
            <person name="Goodwin L."/>
            <person name="Pitluck S."/>
            <person name="Larimer F."/>
            <person name="Land M.L."/>
            <person name="Mouttaki H."/>
            <person name="He Z."/>
            <person name="Zhou J."/>
            <person name="Hemme C.L."/>
        </authorList>
    </citation>
    <scope>NUCLEOTIDE SEQUENCE [LARGE SCALE GENOMIC DNA]</scope>
    <source>
        <strain evidence="2">DSM 2782</strain>
    </source>
</reference>
<feature type="transmembrane region" description="Helical" evidence="1">
    <location>
        <begin position="210"/>
        <end position="231"/>
    </location>
</feature>
<keyword evidence="1" id="KW-0812">Transmembrane</keyword>
<feature type="transmembrane region" description="Helical" evidence="1">
    <location>
        <begin position="167"/>
        <end position="190"/>
    </location>
</feature>
<protein>
    <submittedName>
        <fullName evidence="2">Uncharacterized protein</fullName>
    </submittedName>
</protein>
<dbReference type="Proteomes" id="UP000003860">
    <property type="component" value="Unassembled WGS sequence"/>
</dbReference>
<organism evidence="2 3">
    <name type="scientific">Ruminiclostridium papyrosolvens DSM 2782</name>
    <dbReference type="NCBI Taxonomy" id="588581"/>
    <lineage>
        <taxon>Bacteria</taxon>
        <taxon>Bacillati</taxon>
        <taxon>Bacillota</taxon>
        <taxon>Clostridia</taxon>
        <taxon>Eubacteriales</taxon>
        <taxon>Oscillospiraceae</taxon>
        <taxon>Ruminiclostridium</taxon>
    </lineage>
</organism>
<feature type="transmembrane region" description="Helical" evidence="1">
    <location>
        <begin position="83"/>
        <end position="109"/>
    </location>
</feature>
<name>F1TI56_9FIRM</name>
<feature type="transmembrane region" description="Helical" evidence="1">
    <location>
        <begin position="43"/>
        <end position="62"/>
    </location>
</feature>
<dbReference type="EMBL" id="ACXX02000018">
    <property type="protein sequence ID" value="EGD45991.1"/>
    <property type="molecule type" value="Genomic_DNA"/>
</dbReference>
<feature type="transmembrane region" description="Helical" evidence="1">
    <location>
        <begin position="129"/>
        <end position="155"/>
    </location>
</feature>
<dbReference type="eggNOG" id="ENOG50337EY">
    <property type="taxonomic scope" value="Bacteria"/>
</dbReference>